<dbReference type="EMBL" id="FOMN01000004">
    <property type="protein sequence ID" value="SFD46162.1"/>
    <property type="molecule type" value="Genomic_DNA"/>
</dbReference>
<proteinExistence type="predicted"/>
<dbReference type="Proteomes" id="UP000199599">
    <property type="component" value="Unassembled WGS sequence"/>
</dbReference>
<gene>
    <name evidence="2" type="ORF">SAMN04487792_0965</name>
</gene>
<keyword evidence="1" id="KW-0812">Transmembrane</keyword>
<dbReference type="AlphaFoldDB" id="A0A1I1SIM9"/>
<evidence type="ECO:0000313" key="3">
    <source>
        <dbReference type="Proteomes" id="UP000199599"/>
    </source>
</evidence>
<feature type="transmembrane region" description="Helical" evidence="1">
    <location>
        <begin position="96"/>
        <end position="117"/>
    </location>
</feature>
<protein>
    <submittedName>
        <fullName evidence="2">ABC-2 type transport system permease protein</fullName>
    </submittedName>
</protein>
<dbReference type="RefSeq" id="WP_090093143.1">
    <property type="nucleotide sequence ID" value="NZ_CBCRVU010000001.1"/>
</dbReference>
<organism evidence="2 3">
    <name type="scientific">Lactobacillus bombicola</name>
    <dbReference type="NCBI Taxonomy" id="1505723"/>
    <lineage>
        <taxon>Bacteria</taxon>
        <taxon>Bacillati</taxon>
        <taxon>Bacillota</taxon>
        <taxon>Bacilli</taxon>
        <taxon>Lactobacillales</taxon>
        <taxon>Lactobacillaceae</taxon>
        <taxon>Lactobacillus</taxon>
    </lineage>
</organism>
<evidence type="ECO:0000256" key="1">
    <source>
        <dbReference type="SAM" id="Phobius"/>
    </source>
</evidence>
<keyword evidence="1" id="KW-0472">Membrane</keyword>
<feature type="transmembrane region" description="Helical" evidence="1">
    <location>
        <begin position="12"/>
        <end position="36"/>
    </location>
</feature>
<feature type="transmembrane region" description="Helical" evidence="1">
    <location>
        <begin position="129"/>
        <end position="150"/>
    </location>
</feature>
<keyword evidence="1" id="KW-1133">Transmembrane helix</keyword>
<feature type="transmembrane region" description="Helical" evidence="1">
    <location>
        <begin position="209"/>
        <end position="226"/>
    </location>
</feature>
<name>A0A1I1SIM9_9LACO</name>
<reference evidence="3" key="1">
    <citation type="submission" date="2016-10" db="EMBL/GenBank/DDBJ databases">
        <authorList>
            <person name="Varghese N."/>
            <person name="Submissions S."/>
        </authorList>
    </citation>
    <scope>NUCLEOTIDE SEQUENCE [LARGE SCALE GENOMIC DNA]</scope>
    <source>
        <strain evidence="3">R-53102</strain>
    </source>
</reference>
<evidence type="ECO:0000313" key="2">
    <source>
        <dbReference type="EMBL" id="SFD46162.1"/>
    </source>
</evidence>
<accession>A0A1I1SIM9</accession>
<feature type="transmembrane region" description="Helical" evidence="1">
    <location>
        <begin position="156"/>
        <end position="179"/>
    </location>
</feature>
<sequence>MLKTQFSSLSFLANWRTILVYFFITPFVDMILLVLIDMQYTGHFNWSIALASIAIDATNLSMTTMTQSLITDANLGIDYEMIAQRPFSLRYWTNKVFVALIAGFILATSNLTLALIFGAPLVIINRTILVLPLLCLFGIILGFTAWAISWEMNDPYFLSNLISSVMSLVAGILVVISAYPKWLEKIALLFPFYGPINLIKFKYADLSSSLLVTLIWLTIGIITYIIQSKHVLKTRHHKYN</sequence>
<dbReference type="STRING" id="1505723.SAMN04487792_0965"/>